<keyword evidence="2" id="KW-1185">Reference proteome</keyword>
<dbReference type="AlphaFoldDB" id="A0A7N0U4L4"/>
<proteinExistence type="predicted"/>
<sequence>MKTNANRGDILSKRQWLRRLTFFGNQSPYFCPIHVYNHIHLFHFHPWVPVKEEEEK</sequence>
<reference evidence="1" key="1">
    <citation type="submission" date="2021-01" db="UniProtKB">
        <authorList>
            <consortium name="EnsemblPlants"/>
        </authorList>
    </citation>
    <scope>IDENTIFICATION</scope>
</reference>
<dbReference type="EnsemblPlants" id="Kaladp0053s0670.1.v1.1">
    <property type="protein sequence ID" value="Kaladp0053s0670.1.v1.1.CDS.1"/>
    <property type="gene ID" value="Kaladp0053s0670.v1.1"/>
</dbReference>
<evidence type="ECO:0000313" key="1">
    <source>
        <dbReference type="EnsemblPlants" id="Kaladp0053s0670.1.v1.1.CDS.1"/>
    </source>
</evidence>
<protein>
    <submittedName>
        <fullName evidence="1">Uncharacterized protein</fullName>
    </submittedName>
</protein>
<name>A0A7N0U4L4_KALFE</name>
<dbReference type="Gramene" id="Kaladp0053s0670.1.v1.1">
    <property type="protein sequence ID" value="Kaladp0053s0670.1.v1.1.CDS.1"/>
    <property type="gene ID" value="Kaladp0053s0670.v1.1"/>
</dbReference>
<dbReference type="Proteomes" id="UP000594263">
    <property type="component" value="Unplaced"/>
</dbReference>
<organism evidence="1 2">
    <name type="scientific">Kalanchoe fedtschenkoi</name>
    <name type="common">Lavender scallops</name>
    <name type="synonym">South American air plant</name>
    <dbReference type="NCBI Taxonomy" id="63787"/>
    <lineage>
        <taxon>Eukaryota</taxon>
        <taxon>Viridiplantae</taxon>
        <taxon>Streptophyta</taxon>
        <taxon>Embryophyta</taxon>
        <taxon>Tracheophyta</taxon>
        <taxon>Spermatophyta</taxon>
        <taxon>Magnoliopsida</taxon>
        <taxon>eudicotyledons</taxon>
        <taxon>Gunneridae</taxon>
        <taxon>Pentapetalae</taxon>
        <taxon>Saxifragales</taxon>
        <taxon>Crassulaceae</taxon>
        <taxon>Kalanchoe</taxon>
    </lineage>
</organism>
<evidence type="ECO:0000313" key="2">
    <source>
        <dbReference type="Proteomes" id="UP000594263"/>
    </source>
</evidence>
<accession>A0A7N0U4L4</accession>